<evidence type="ECO:0000259" key="4">
    <source>
        <dbReference type="PROSITE" id="PS01124"/>
    </source>
</evidence>
<dbReference type="InterPro" id="IPR018060">
    <property type="entry name" value="HTH_AraC"/>
</dbReference>
<dbReference type="Proteomes" id="UP001500804">
    <property type="component" value="Unassembled WGS sequence"/>
</dbReference>
<keyword evidence="2" id="KW-0238">DNA-binding</keyword>
<dbReference type="PANTHER" id="PTHR46796">
    <property type="entry name" value="HTH-TYPE TRANSCRIPTIONAL ACTIVATOR RHAS-RELATED"/>
    <property type="match status" value="1"/>
</dbReference>
<dbReference type="PROSITE" id="PS01124">
    <property type="entry name" value="HTH_ARAC_FAMILY_2"/>
    <property type="match status" value="1"/>
</dbReference>
<dbReference type="SMART" id="SM00342">
    <property type="entry name" value="HTH_ARAC"/>
    <property type="match status" value="1"/>
</dbReference>
<dbReference type="InterPro" id="IPR018062">
    <property type="entry name" value="HTH_AraC-typ_CS"/>
</dbReference>
<comment type="caution">
    <text evidence="5">The sequence shown here is derived from an EMBL/GenBank/DDBJ whole genome shotgun (WGS) entry which is preliminary data.</text>
</comment>
<organism evidence="5 6">
    <name type="scientific">Pseudonocardia adelaidensis</name>
    <dbReference type="NCBI Taxonomy" id="648754"/>
    <lineage>
        <taxon>Bacteria</taxon>
        <taxon>Bacillati</taxon>
        <taxon>Actinomycetota</taxon>
        <taxon>Actinomycetes</taxon>
        <taxon>Pseudonocardiales</taxon>
        <taxon>Pseudonocardiaceae</taxon>
        <taxon>Pseudonocardia</taxon>
    </lineage>
</organism>
<feature type="domain" description="HTH araC/xylS-type" evidence="4">
    <location>
        <begin position="180"/>
        <end position="277"/>
    </location>
</feature>
<dbReference type="PANTHER" id="PTHR46796:SF14">
    <property type="entry name" value="TRANSCRIPTIONAL REGULATORY PROTEIN"/>
    <property type="match status" value="1"/>
</dbReference>
<sequence length="277" mass="29979">MRYDRGVRQRRAVQSVIHWPGMRSEYAWLPPHDEPTVTRQHQVGVSFSRHHGQEYESGGRAVRADIPAGAVFVTGAEGITWGGVAGTTEALEIYPDPELVRRTAPGVEPALGVRDAVVFGTAVLLRRTHLPGGGLTDIAASTLAHRLVAHLARSYGAARACGAPRVDRAPVRGLDRRTVERVADLVDADLAGTITLDRMAGVAALSPFHFARAFTATTGLAPHRFVIARRLEAAKAALLTSDASVVRVAHSVGFSNVSHFRRLFRREFGVPPGELRR</sequence>
<dbReference type="InterPro" id="IPR009057">
    <property type="entry name" value="Homeodomain-like_sf"/>
</dbReference>
<keyword evidence="6" id="KW-1185">Reference proteome</keyword>
<accession>A0ABP9NYX0</accession>
<evidence type="ECO:0000256" key="1">
    <source>
        <dbReference type="ARBA" id="ARBA00023015"/>
    </source>
</evidence>
<proteinExistence type="predicted"/>
<protein>
    <recommendedName>
        <fullName evidence="4">HTH araC/xylS-type domain-containing protein</fullName>
    </recommendedName>
</protein>
<gene>
    <name evidence="5" type="ORF">GCM10023320_70020</name>
</gene>
<dbReference type="Pfam" id="PF12833">
    <property type="entry name" value="HTH_18"/>
    <property type="match status" value="1"/>
</dbReference>
<evidence type="ECO:0000313" key="5">
    <source>
        <dbReference type="EMBL" id="GAA5137408.1"/>
    </source>
</evidence>
<evidence type="ECO:0000256" key="2">
    <source>
        <dbReference type="ARBA" id="ARBA00023125"/>
    </source>
</evidence>
<dbReference type="SUPFAM" id="SSF46689">
    <property type="entry name" value="Homeodomain-like"/>
    <property type="match status" value="2"/>
</dbReference>
<dbReference type="InterPro" id="IPR020449">
    <property type="entry name" value="Tscrpt_reg_AraC-type_HTH"/>
</dbReference>
<dbReference type="PRINTS" id="PR00032">
    <property type="entry name" value="HTHARAC"/>
</dbReference>
<dbReference type="Gene3D" id="1.10.10.60">
    <property type="entry name" value="Homeodomain-like"/>
    <property type="match status" value="2"/>
</dbReference>
<dbReference type="InterPro" id="IPR050204">
    <property type="entry name" value="AraC_XylS_family_regulators"/>
</dbReference>
<reference evidence="6" key="1">
    <citation type="journal article" date="2019" name="Int. J. Syst. Evol. Microbiol.">
        <title>The Global Catalogue of Microorganisms (GCM) 10K type strain sequencing project: providing services to taxonomists for standard genome sequencing and annotation.</title>
        <authorList>
            <consortium name="The Broad Institute Genomics Platform"/>
            <consortium name="The Broad Institute Genome Sequencing Center for Infectious Disease"/>
            <person name="Wu L."/>
            <person name="Ma J."/>
        </authorList>
    </citation>
    <scope>NUCLEOTIDE SEQUENCE [LARGE SCALE GENOMIC DNA]</scope>
    <source>
        <strain evidence="6">JCM 18302</strain>
    </source>
</reference>
<evidence type="ECO:0000313" key="6">
    <source>
        <dbReference type="Proteomes" id="UP001500804"/>
    </source>
</evidence>
<name>A0ABP9NYX0_9PSEU</name>
<evidence type="ECO:0000256" key="3">
    <source>
        <dbReference type="ARBA" id="ARBA00023163"/>
    </source>
</evidence>
<keyword evidence="3" id="KW-0804">Transcription</keyword>
<keyword evidence="1" id="KW-0805">Transcription regulation</keyword>
<dbReference type="EMBL" id="BAABJO010000037">
    <property type="protein sequence ID" value="GAA5137408.1"/>
    <property type="molecule type" value="Genomic_DNA"/>
</dbReference>
<dbReference type="PROSITE" id="PS00041">
    <property type="entry name" value="HTH_ARAC_FAMILY_1"/>
    <property type="match status" value="1"/>
</dbReference>